<proteinExistence type="predicted"/>
<evidence type="ECO:0000313" key="2">
    <source>
        <dbReference type="Proteomes" id="UP000245926"/>
    </source>
</evidence>
<keyword evidence="2" id="KW-1185">Reference proteome</keyword>
<dbReference type="EMBL" id="CP029550">
    <property type="protein sequence ID" value="AWN42537.1"/>
    <property type="molecule type" value="Genomic_DNA"/>
</dbReference>
<dbReference type="RefSeq" id="WP_109892516.1">
    <property type="nucleotide sequence ID" value="NZ_CP029550.1"/>
</dbReference>
<gene>
    <name evidence="1" type="ORF">DK389_21065</name>
</gene>
<dbReference type="AlphaFoldDB" id="A0A2U8W8U9"/>
<accession>A0A2U8W8U9</accession>
<dbReference type="OrthoDB" id="9934643at2"/>
<name>A0A2U8W8U9_9HYPH</name>
<sequence length="203" mass="22292">MDIPPDELTSLFRVPDGRVIGIEISVDLGGKPVGLDELLGCLVRLRQARAHVAAVGEFGRWIEDPGALSGRARHSAEELARALDDPDPVDRSRALDQFAHDLGLFLPFTSEHRLGARFEFVGGYRENPTGLRFIARGTAYALVLLVTVLGTVQVQKEYGAEACRAQSGEITRRQLALLEAAARRQGRWTPEMVESHKVIVRAS</sequence>
<reference evidence="2" key="1">
    <citation type="submission" date="2018-05" db="EMBL/GenBank/DDBJ databases">
        <title>Complete Genome Sequence of Methylobacterium sp. 17SD2-17.</title>
        <authorList>
            <person name="Srinivasan S."/>
        </authorList>
    </citation>
    <scope>NUCLEOTIDE SEQUENCE [LARGE SCALE GENOMIC DNA]</scope>
    <source>
        <strain evidence="2">17SD2-17</strain>
    </source>
</reference>
<dbReference type="Proteomes" id="UP000245926">
    <property type="component" value="Chromosome"/>
</dbReference>
<protein>
    <submittedName>
        <fullName evidence="1">Uncharacterized protein</fullName>
    </submittedName>
</protein>
<evidence type="ECO:0000313" key="1">
    <source>
        <dbReference type="EMBL" id="AWN42537.1"/>
    </source>
</evidence>
<dbReference type="KEGG" id="mets:DK389_21065"/>
<organism evidence="1 2">
    <name type="scientific">Methylobacterium durans</name>
    <dbReference type="NCBI Taxonomy" id="2202825"/>
    <lineage>
        <taxon>Bacteria</taxon>
        <taxon>Pseudomonadati</taxon>
        <taxon>Pseudomonadota</taxon>
        <taxon>Alphaproteobacteria</taxon>
        <taxon>Hyphomicrobiales</taxon>
        <taxon>Methylobacteriaceae</taxon>
        <taxon>Methylobacterium</taxon>
    </lineage>
</organism>